<reference evidence="1" key="1">
    <citation type="submission" date="2020-12" db="EMBL/GenBank/DDBJ databases">
        <title>Metabolic potential, ecology and presence of endohyphal bacteria is reflected in genomic diversity of Mucoromycotina.</title>
        <authorList>
            <person name="Muszewska A."/>
            <person name="Okrasinska A."/>
            <person name="Steczkiewicz K."/>
            <person name="Drgas O."/>
            <person name="Orlowska M."/>
            <person name="Perlinska-Lenart U."/>
            <person name="Aleksandrzak-Piekarczyk T."/>
            <person name="Szatraj K."/>
            <person name="Zielenkiewicz U."/>
            <person name="Pilsyk S."/>
            <person name="Malc E."/>
            <person name="Mieczkowski P."/>
            <person name="Kruszewska J.S."/>
            <person name="Biernat P."/>
            <person name="Pawlowska J."/>
        </authorList>
    </citation>
    <scope>NUCLEOTIDE SEQUENCE</scope>
    <source>
        <strain evidence="1">WA0000017839</strain>
    </source>
</reference>
<evidence type="ECO:0000313" key="2">
    <source>
        <dbReference type="Proteomes" id="UP000603453"/>
    </source>
</evidence>
<dbReference type="EMBL" id="JAEPRD010000155">
    <property type="protein sequence ID" value="KAG2196040.1"/>
    <property type="molecule type" value="Genomic_DNA"/>
</dbReference>
<name>A0A8H7UUG0_9FUNG</name>
<comment type="caution">
    <text evidence="1">The sequence shown here is derived from an EMBL/GenBank/DDBJ whole genome shotgun (WGS) entry which is preliminary data.</text>
</comment>
<evidence type="ECO:0008006" key="3">
    <source>
        <dbReference type="Google" id="ProtNLM"/>
    </source>
</evidence>
<protein>
    <recommendedName>
        <fullName evidence="3">F-box domain-containing protein</fullName>
    </recommendedName>
</protein>
<gene>
    <name evidence="1" type="ORF">INT47_005376</name>
</gene>
<dbReference type="OrthoDB" id="2225190at2759"/>
<accession>A0A8H7UUG0</accession>
<sequence>MSIQDLPIEVMRLIFLELPRSSASTCSYVSKLSRATKTLSIENDDESDDDECDEDDFDDDDFYDDDFNVKEKVKNILHHDTFLGLLSKVTNLKKLDLSGSSQTWHYSDLLFAVNAKRMPLLEVFLPGQFSPFEEMVEDDSIDSNSSCVDLLNACPNLVKLTFTRKCQVPDSVFNRDNNCKPTRLKSLKLEIPILTNACVKYLLRCVVSDHLENFDITLTSENYISWVDRENEDLLLKFAAKLSTVKVVRFNFRYPPRNVNISPPFPTANATKIYSVMNALNRNRQVEYCALFTDNDNRRLDQVMIMVDKHTSTFNEIKGCLEDGKLDWLMPNTSISMIGPEILNNVRFNAKHNVGPFAPHLLIYMLANCPNIKTGNITTENPHSSLDLIAKETAFDLTLHGPFPSQEFIRLLSTYVPQTKSLKITKGYHSEDKDDLKFSLDLTCLNGLKNVSIGIKYAGRLIKDNFCAQFKFPDSDVIHSYVFSNYLEAPVHRLEKIAKADYDSQPCLSSHEVFIVCPRVEELDIRVTPQRVFISQYRTELIAHFQISFDISK</sequence>
<organism evidence="1 2">
    <name type="scientific">Mucor saturninus</name>
    <dbReference type="NCBI Taxonomy" id="64648"/>
    <lineage>
        <taxon>Eukaryota</taxon>
        <taxon>Fungi</taxon>
        <taxon>Fungi incertae sedis</taxon>
        <taxon>Mucoromycota</taxon>
        <taxon>Mucoromycotina</taxon>
        <taxon>Mucoromycetes</taxon>
        <taxon>Mucorales</taxon>
        <taxon>Mucorineae</taxon>
        <taxon>Mucoraceae</taxon>
        <taxon>Mucor</taxon>
    </lineage>
</organism>
<evidence type="ECO:0000313" key="1">
    <source>
        <dbReference type="EMBL" id="KAG2196040.1"/>
    </source>
</evidence>
<proteinExistence type="predicted"/>
<dbReference type="AlphaFoldDB" id="A0A8H7UUG0"/>
<keyword evidence="2" id="KW-1185">Reference proteome</keyword>
<dbReference type="Proteomes" id="UP000603453">
    <property type="component" value="Unassembled WGS sequence"/>
</dbReference>